<protein>
    <recommendedName>
        <fullName evidence="7">Ubiquitin fusion degradation protein</fullName>
    </recommendedName>
</protein>
<dbReference type="InterPro" id="IPR004854">
    <property type="entry name" value="Ufd1-like"/>
</dbReference>
<dbReference type="EMBL" id="HBIR01008582">
    <property type="protein sequence ID" value="CAE0531172.1"/>
    <property type="molecule type" value="Transcribed_RNA"/>
</dbReference>
<dbReference type="Pfam" id="PF03152">
    <property type="entry name" value="UFD1_N1"/>
    <property type="match status" value="1"/>
</dbReference>
<dbReference type="GO" id="GO:0031593">
    <property type="term" value="F:polyubiquitin modification-dependent protein binding"/>
    <property type="evidence" value="ECO:0007669"/>
    <property type="project" value="TreeGrafter"/>
</dbReference>
<dbReference type="GO" id="GO:0036503">
    <property type="term" value="P:ERAD pathway"/>
    <property type="evidence" value="ECO:0007669"/>
    <property type="project" value="TreeGrafter"/>
</dbReference>
<dbReference type="InterPro" id="IPR055417">
    <property type="entry name" value="UFD1_N1"/>
</dbReference>
<dbReference type="GO" id="GO:0034098">
    <property type="term" value="C:VCP-NPL4-UFD1 AAA ATPase complex"/>
    <property type="evidence" value="ECO:0007669"/>
    <property type="project" value="TreeGrafter"/>
</dbReference>
<evidence type="ECO:0000256" key="2">
    <source>
        <dbReference type="ARBA" id="ARBA00022786"/>
    </source>
</evidence>
<dbReference type="PANTHER" id="PTHR12555">
    <property type="entry name" value="UBIQUITIN FUSION DEGRADATON PROTEIN 1"/>
    <property type="match status" value="1"/>
</dbReference>
<dbReference type="AlphaFoldDB" id="A0A7S3W1I5"/>
<feature type="domain" description="Ubiquitin fusion degradation protein UFD1 N-terminal subdomain 1" evidence="4">
    <location>
        <begin position="13"/>
        <end position="114"/>
    </location>
</feature>
<dbReference type="PANTHER" id="PTHR12555:SF13">
    <property type="entry name" value="UBIQUITIN RECOGNITION FACTOR IN ER-ASSOCIATED DEGRADATION PROTEIN 1"/>
    <property type="match status" value="1"/>
</dbReference>
<proteinExistence type="inferred from homology"/>
<keyword evidence="2" id="KW-0833">Ubl conjugation pathway</keyword>
<feature type="region of interest" description="Disordered" evidence="3">
    <location>
        <begin position="301"/>
        <end position="357"/>
    </location>
</feature>
<evidence type="ECO:0008006" key="7">
    <source>
        <dbReference type="Google" id="ProtNLM"/>
    </source>
</evidence>
<evidence type="ECO:0000313" key="6">
    <source>
        <dbReference type="EMBL" id="CAE0531172.1"/>
    </source>
</evidence>
<dbReference type="GO" id="GO:0006511">
    <property type="term" value="P:ubiquitin-dependent protein catabolic process"/>
    <property type="evidence" value="ECO:0007669"/>
    <property type="project" value="InterPro"/>
</dbReference>
<feature type="compositionally biased region" description="Gly residues" evidence="3">
    <location>
        <begin position="310"/>
        <end position="324"/>
    </location>
</feature>
<dbReference type="Gene3D" id="3.10.330.10">
    <property type="match status" value="1"/>
</dbReference>
<evidence type="ECO:0000259" key="5">
    <source>
        <dbReference type="Pfam" id="PF24842"/>
    </source>
</evidence>
<accession>A0A7S3W1I5</accession>
<dbReference type="InterPro" id="IPR055418">
    <property type="entry name" value="UFD1_N2"/>
</dbReference>
<evidence type="ECO:0000256" key="3">
    <source>
        <dbReference type="SAM" id="MobiDB-lite"/>
    </source>
</evidence>
<reference evidence="6" key="1">
    <citation type="submission" date="2021-01" db="EMBL/GenBank/DDBJ databases">
        <authorList>
            <person name="Corre E."/>
            <person name="Pelletier E."/>
            <person name="Niang G."/>
            <person name="Scheremetjew M."/>
            <person name="Finn R."/>
            <person name="Kale V."/>
            <person name="Holt S."/>
            <person name="Cochrane G."/>
            <person name="Meng A."/>
            <person name="Brown T."/>
            <person name="Cohen L."/>
        </authorList>
    </citation>
    <scope>NUCLEOTIDE SEQUENCE</scope>
    <source>
        <strain evidence="6">379</strain>
    </source>
</reference>
<feature type="domain" description="Ubiquitin fusion degradation protein UFD1 N-terminal subdomain 2" evidence="5">
    <location>
        <begin position="116"/>
        <end position="200"/>
    </location>
</feature>
<comment type="similarity">
    <text evidence="1">Belongs to the UFD1 family.</text>
</comment>
<evidence type="ECO:0000256" key="1">
    <source>
        <dbReference type="ARBA" id="ARBA00006043"/>
    </source>
</evidence>
<dbReference type="InterPro" id="IPR042299">
    <property type="entry name" value="Ufd1-like_Nn"/>
</dbReference>
<dbReference type="Gene3D" id="2.40.40.50">
    <property type="entry name" value="Ubiquitin fusion degradation protein UFD1, N-terminal domain"/>
    <property type="match status" value="1"/>
</dbReference>
<organism evidence="6">
    <name type="scientific">Emiliania huxleyi</name>
    <name type="common">Coccolithophore</name>
    <name type="synonym">Pontosphaera huxleyi</name>
    <dbReference type="NCBI Taxonomy" id="2903"/>
    <lineage>
        <taxon>Eukaryota</taxon>
        <taxon>Haptista</taxon>
        <taxon>Haptophyta</taxon>
        <taxon>Prymnesiophyceae</taxon>
        <taxon>Isochrysidales</taxon>
        <taxon>Noelaerhabdaceae</taxon>
        <taxon>Emiliania</taxon>
    </lineage>
</organism>
<feature type="compositionally biased region" description="Low complexity" evidence="3">
    <location>
        <begin position="261"/>
        <end position="275"/>
    </location>
</feature>
<gene>
    <name evidence="6" type="ORF">EHUX00137_LOCUS5867</name>
</gene>
<feature type="compositionally biased region" description="Pro residues" evidence="3">
    <location>
        <begin position="206"/>
        <end position="218"/>
    </location>
</feature>
<evidence type="ECO:0000259" key="4">
    <source>
        <dbReference type="Pfam" id="PF03152"/>
    </source>
</evidence>
<name>A0A7S3W1I5_EMIHU</name>
<dbReference type="Pfam" id="PF24842">
    <property type="entry name" value="UFD1_N2"/>
    <property type="match status" value="1"/>
</dbReference>
<feature type="region of interest" description="Disordered" evidence="3">
    <location>
        <begin position="202"/>
        <end position="283"/>
    </location>
</feature>
<sequence length="357" mass="37828">MFGLPGGFGSRGFQDSFRCHSVSLLAAEQQRDASRLEYSDKIILPPSCLEKLAQLEIQYPMMFQIANPRAMERKLHCGVLEFIAQEGMAYLPYWMMENLRVSEGDIIQLRSVNLNKGSYVKLQPQLTDFIKISNPKVVLEQSLRNFSALTKGQTFRILYNKKKYDIGVVEVKRHGGDFAPGQPQAVCIIETDMQLDFEAPADYVEPPRPAKTPTPPSASPLSKSPVLQPMGAPVLDGDSSEEEEAAPSFIGSGFRLDGKAIKPPKAKASPAAQGGQAVGGGSGEAAATRLGVRIGPSGEVLSGAAPSGGQTLGGGAGGAAGSGMAGMKVLNASAGAPSSAEEKDDYWAKLTGGNKLR</sequence>